<accession>A0A9P4IYI9</accession>
<dbReference type="PANTHER" id="PTHR22642">
    <property type="entry name" value="IMIDAZOLONEPROPIONASE"/>
    <property type="match status" value="1"/>
</dbReference>
<organism evidence="2 3">
    <name type="scientific">Myriangium duriaei CBS 260.36</name>
    <dbReference type="NCBI Taxonomy" id="1168546"/>
    <lineage>
        <taxon>Eukaryota</taxon>
        <taxon>Fungi</taxon>
        <taxon>Dikarya</taxon>
        <taxon>Ascomycota</taxon>
        <taxon>Pezizomycotina</taxon>
        <taxon>Dothideomycetes</taxon>
        <taxon>Dothideomycetidae</taxon>
        <taxon>Myriangiales</taxon>
        <taxon>Myriangiaceae</taxon>
        <taxon>Myriangium</taxon>
    </lineage>
</organism>
<dbReference type="GO" id="GO:0016810">
    <property type="term" value="F:hydrolase activity, acting on carbon-nitrogen (but not peptide) bonds"/>
    <property type="evidence" value="ECO:0007669"/>
    <property type="project" value="InterPro"/>
</dbReference>
<comment type="caution">
    <text evidence="2">The sequence shown here is derived from an EMBL/GenBank/DDBJ whole genome shotgun (WGS) entry which is preliminary data.</text>
</comment>
<dbReference type="PANTHER" id="PTHR22642:SF20">
    <property type="entry name" value="AMIDOHYDROLASE 3 DOMAIN-CONTAINING PROTEIN"/>
    <property type="match status" value="1"/>
</dbReference>
<dbReference type="InterPro" id="IPR013108">
    <property type="entry name" value="Amidohydro_3"/>
</dbReference>
<keyword evidence="3" id="KW-1185">Reference proteome</keyword>
<name>A0A9P4IYI9_9PEZI</name>
<evidence type="ECO:0000259" key="1">
    <source>
        <dbReference type="Pfam" id="PF07969"/>
    </source>
</evidence>
<feature type="domain" description="Amidohydrolase 3" evidence="1">
    <location>
        <begin position="53"/>
        <end position="533"/>
    </location>
</feature>
<dbReference type="OrthoDB" id="3501663at2759"/>
<dbReference type="EMBL" id="ML996091">
    <property type="protein sequence ID" value="KAF2149179.1"/>
    <property type="molecule type" value="Genomic_DNA"/>
</dbReference>
<dbReference type="Gene3D" id="3.10.310.70">
    <property type="match status" value="1"/>
</dbReference>
<dbReference type="Gene3D" id="3.20.20.140">
    <property type="entry name" value="Metal-dependent hydrolases"/>
    <property type="match status" value="1"/>
</dbReference>
<proteinExistence type="predicted"/>
<evidence type="ECO:0000313" key="2">
    <source>
        <dbReference type="EMBL" id="KAF2149179.1"/>
    </source>
</evidence>
<dbReference type="Gene3D" id="2.30.40.10">
    <property type="entry name" value="Urease, subunit C, domain 1"/>
    <property type="match status" value="1"/>
</dbReference>
<dbReference type="InterPro" id="IPR033932">
    <property type="entry name" value="YtcJ-like"/>
</dbReference>
<reference evidence="2" key="1">
    <citation type="journal article" date="2020" name="Stud. Mycol.">
        <title>101 Dothideomycetes genomes: a test case for predicting lifestyles and emergence of pathogens.</title>
        <authorList>
            <person name="Haridas S."/>
            <person name="Albert R."/>
            <person name="Binder M."/>
            <person name="Bloem J."/>
            <person name="Labutti K."/>
            <person name="Salamov A."/>
            <person name="Andreopoulos B."/>
            <person name="Baker S."/>
            <person name="Barry K."/>
            <person name="Bills G."/>
            <person name="Bluhm B."/>
            <person name="Cannon C."/>
            <person name="Castanera R."/>
            <person name="Culley D."/>
            <person name="Daum C."/>
            <person name="Ezra D."/>
            <person name="Gonzalez J."/>
            <person name="Henrissat B."/>
            <person name="Kuo A."/>
            <person name="Liang C."/>
            <person name="Lipzen A."/>
            <person name="Lutzoni F."/>
            <person name="Magnuson J."/>
            <person name="Mondo S."/>
            <person name="Nolan M."/>
            <person name="Ohm R."/>
            <person name="Pangilinan J."/>
            <person name="Park H.-J."/>
            <person name="Ramirez L."/>
            <person name="Alfaro M."/>
            <person name="Sun H."/>
            <person name="Tritt A."/>
            <person name="Yoshinaga Y."/>
            <person name="Zwiers L.-H."/>
            <person name="Turgeon B."/>
            <person name="Goodwin S."/>
            <person name="Spatafora J."/>
            <person name="Crous P."/>
            <person name="Grigoriev I."/>
        </authorList>
    </citation>
    <scope>NUCLEOTIDE SEQUENCE</scope>
    <source>
        <strain evidence="2">CBS 260.36</strain>
    </source>
</reference>
<dbReference type="Pfam" id="PF07969">
    <property type="entry name" value="Amidohydro_3"/>
    <property type="match status" value="1"/>
</dbReference>
<evidence type="ECO:0000313" key="3">
    <source>
        <dbReference type="Proteomes" id="UP000799439"/>
    </source>
</evidence>
<dbReference type="SUPFAM" id="SSF51338">
    <property type="entry name" value="Composite domain of metallo-dependent hydrolases"/>
    <property type="match status" value="1"/>
</dbReference>
<sequence length="536" mass="58800">MLVLRNGRFIVLDGKGNDTQASFTDCMIVESGSIEFVGSFHQVPQELLDKADEVIDLDQKVVTPGFIDGHMHLLLLGQALEKVDLRQCKNLDDIRATIKSFAVANPLVPRIMCKGWLEEMTEIAPHRSMLDDIDPRPIVIDSNSLHSAWCNTAALKELGVEDLPNPPGGTIYRDIDGVATGLLGESVVFSHVWPHLSKVSGLRERVKAIKAAISAYSASGYTGIIEMAMDEYAWEALQELLAEEKPPMRICAHWLIRPLGTLAETLDQVRRAIELHHQNALSDCHIVGIKVICDGTIDTCTAALASTYGSMTSLVEPLWSKELLEAVVKLAAQARLQCALHAIGDEAVKMAIDVLESHGHDTSSPKLRHRIEHLELTTEEDARRLGALGITASIQPVHSDPAALRAWPRLIGNDRCARAFAYKDFEDHGSVLAMGSDSPTAPFDPLINMYIATTRRSVKDPSVVPMVGHRILTLASALAAATSGSAYSCHAERRTGRLEKGLKADFCILDMQWNADDLLSASVVETWFEGKCVWRK</sequence>
<protein>
    <submittedName>
        <fullName evidence="2">Amidohydrolase 3</fullName>
    </submittedName>
</protein>
<gene>
    <name evidence="2" type="ORF">K461DRAFT_281540</name>
</gene>
<dbReference type="Proteomes" id="UP000799439">
    <property type="component" value="Unassembled WGS sequence"/>
</dbReference>
<dbReference type="CDD" id="cd01300">
    <property type="entry name" value="YtcJ_like"/>
    <property type="match status" value="1"/>
</dbReference>
<dbReference type="InterPro" id="IPR011059">
    <property type="entry name" value="Metal-dep_hydrolase_composite"/>
</dbReference>
<dbReference type="InterPro" id="IPR032466">
    <property type="entry name" value="Metal_Hydrolase"/>
</dbReference>
<dbReference type="AlphaFoldDB" id="A0A9P4IYI9"/>
<dbReference type="SUPFAM" id="SSF51556">
    <property type="entry name" value="Metallo-dependent hydrolases"/>
    <property type="match status" value="1"/>
</dbReference>